<sequence>MATRTNARTLLALVVPALAVGIVSSLILAALDLIAEHWLHDLLWTDLPKLFGATAETKWWIFAVLTATGVAVGLVIWLMPGHGGPDPATLELIHPPSPISIVPSLLLAAVLGLAGGVSLGPEFPIMTANAALAVTVGMRLSRRVPVPVWAGLATAGTLGALFGTPIAAALMITESFADKPAAPGGTDGLTLWDRLFPMLVAAGAGSLTSMAVSSGASLTLTLPAYRGFEPIDLVSGSVIACAGALIGLVGTVCFPYLHAWFARLRHPLLIVTAGGVVLGLLGMLGGHLSLFKGLAEMKELVAERADFGFGALLGLVGIKVAAMLVAATSGFRGGRIFPVVFAGAALGIAANALITSIPLTLAIASGVLGLTLAVTRSGWLSIFIGAVLVAEPVILVVLCVAVLPAWLLVTGRKQMIISDQPATG</sequence>
<evidence type="ECO:0000256" key="2">
    <source>
        <dbReference type="ARBA" id="ARBA00022692"/>
    </source>
</evidence>
<dbReference type="PANTHER" id="PTHR43427:SF9">
    <property type="entry name" value="ION-TRANSPORT PROTEIN YFEO-RELATED"/>
    <property type="match status" value="1"/>
</dbReference>
<dbReference type="Gene3D" id="1.10.3080.10">
    <property type="entry name" value="Clc chloride channel"/>
    <property type="match status" value="1"/>
</dbReference>
<evidence type="ECO:0000256" key="1">
    <source>
        <dbReference type="ARBA" id="ARBA00004141"/>
    </source>
</evidence>
<organism evidence="6 7">
    <name type="scientific">Allocatelliglobosispora scoriae</name>
    <dbReference type="NCBI Taxonomy" id="643052"/>
    <lineage>
        <taxon>Bacteria</taxon>
        <taxon>Bacillati</taxon>
        <taxon>Actinomycetota</taxon>
        <taxon>Actinomycetes</taxon>
        <taxon>Micromonosporales</taxon>
        <taxon>Micromonosporaceae</taxon>
        <taxon>Allocatelliglobosispora</taxon>
    </lineage>
</organism>
<reference evidence="6 7" key="1">
    <citation type="submission" date="2020-08" db="EMBL/GenBank/DDBJ databases">
        <title>Sequencing the genomes of 1000 actinobacteria strains.</title>
        <authorList>
            <person name="Klenk H.-P."/>
        </authorList>
    </citation>
    <scope>NUCLEOTIDE SEQUENCE [LARGE SCALE GENOMIC DNA]</scope>
    <source>
        <strain evidence="6 7">DSM 45362</strain>
    </source>
</reference>
<feature type="transmembrane region" description="Helical" evidence="5">
    <location>
        <begin position="12"/>
        <end position="39"/>
    </location>
</feature>
<evidence type="ECO:0000256" key="5">
    <source>
        <dbReference type="SAM" id="Phobius"/>
    </source>
</evidence>
<accession>A0A841BPS7</accession>
<dbReference type="EMBL" id="JACHMN010000002">
    <property type="protein sequence ID" value="MBB5869306.1"/>
    <property type="molecule type" value="Genomic_DNA"/>
</dbReference>
<keyword evidence="4 5" id="KW-0472">Membrane</keyword>
<dbReference type="GO" id="GO:0005886">
    <property type="term" value="C:plasma membrane"/>
    <property type="evidence" value="ECO:0007669"/>
    <property type="project" value="TreeGrafter"/>
</dbReference>
<comment type="subcellular location">
    <subcellularLocation>
        <location evidence="1">Membrane</location>
        <topology evidence="1">Multi-pass membrane protein</topology>
    </subcellularLocation>
</comment>
<evidence type="ECO:0000313" key="7">
    <source>
        <dbReference type="Proteomes" id="UP000587527"/>
    </source>
</evidence>
<dbReference type="PANTHER" id="PTHR43427">
    <property type="entry name" value="CHLORIDE CHANNEL PROTEIN CLC-E"/>
    <property type="match status" value="1"/>
</dbReference>
<feature type="transmembrane region" description="Helical" evidence="5">
    <location>
        <begin position="379"/>
        <end position="409"/>
    </location>
</feature>
<evidence type="ECO:0000256" key="3">
    <source>
        <dbReference type="ARBA" id="ARBA00022989"/>
    </source>
</evidence>
<dbReference type="GO" id="GO:0015108">
    <property type="term" value="F:chloride transmembrane transporter activity"/>
    <property type="evidence" value="ECO:0007669"/>
    <property type="project" value="InterPro"/>
</dbReference>
<keyword evidence="3 5" id="KW-1133">Transmembrane helix</keyword>
<keyword evidence="7" id="KW-1185">Reference proteome</keyword>
<keyword evidence="2 5" id="KW-0812">Transmembrane</keyword>
<feature type="transmembrane region" description="Helical" evidence="5">
    <location>
        <begin position="148"/>
        <end position="173"/>
    </location>
</feature>
<dbReference type="PRINTS" id="PR00762">
    <property type="entry name" value="CLCHANNEL"/>
</dbReference>
<dbReference type="AlphaFoldDB" id="A0A841BPS7"/>
<dbReference type="InterPro" id="IPR014743">
    <property type="entry name" value="Cl-channel_core"/>
</dbReference>
<dbReference type="CDD" id="cd00400">
    <property type="entry name" value="Voltage_gated_ClC"/>
    <property type="match status" value="1"/>
</dbReference>
<protein>
    <submittedName>
        <fullName evidence="6">H+/Cl- antiporter ClcA</fullName>
    </submittedName>
</protein>
<gene>
    <name evidence="6" type="ORF">F4553_002685</name>
</gene>
<dbReference type="NCBIfam" id="NF002971">
    <property type="entry name" value="PRK03655.1"/>
    <property type="match status" value="1"/>
</dbReference>
<name>A0A841BPS7_9ACTN</name>
<feature type="transmembrane region" description="Helical" evidence="5">
    <location>
        <begin position="268"/>
        <end position="287"/>
    </location>
</feature>
<proteinExistence type="predicted"/>
<feature type="transmembrane region" description="Helical" evidence="5">
    <location>
        <begin position="194"/>
        <end position="213"/>
    </location>
</feature>
<dbReference type="RefSeq" id="WP_184835849.1">
    <property type="nucleotide sequence ID" value="NZ_JACHMN010000002.1"/>
</dbReference>
<evidence type="ECO:0000313" key="6">
    <source>
        <dbReference type="EMBL" id="MBB5869306.1"/>
    </source>
</evidence>
<feature type="transmembrane region" description="Helical" evidence="5">
    <location>
        <begin position="339"/>
        <end position="367"/>
    </location>
</feature>
<feature type="transmembrane region" description="Helical" evidence="5">
    <location>
        <begin position="307"/>
        <end position="327"/>
    </location>
</feature>
<dbReference type="SUPFAM" id="SSF81340">
    <property type="entry name" value="Clc chloride channel"/>
    <property type="match status" value="1"/>
</dbReference>
<dbReference type="Proteomes" id="UP000587527">
    <property type="component" value="Unassembled WGS sequence"/>
</dbReference>
<feature type="transmembrane region" description="Helical" evidence="5">
    <location>
        <begin position="233"/>
        <end position="256"/>
    </location>
</feature>
<feature type="transmembrane region" description="Helical" evidence="5">
    <location>
        <begin position="59"/>
        <end position="78"/>
    </location>
</feature>
<dbReference type="InterPro" id="IPR001807">
    <property type="entry name" value="ClC"/>
</dbReference>
<feature type="transmembrane region" description="Helical" evidence="5">
    <location>
        <begin position="99"/>
        <end position="119"/>
    </location>
</feature>
<comment type="caution">
    <text evidence="6">The sequence shown here is derived from an EMBL/GenBank/DDBJ whole genome shotgun (WGS) entry which is preliminary data.</text>
</comment>
<dbReference type="Pfam" id="PF00654">
    <property type="entry name" value="Voltage_CLC"/>
    <property type="match status" value="1"/>
</dbReference>
<dbReference type="InterPro" id="IPR050368">
    <property type="entry name" value="ClC-type_chloride_channel"/>
</dbReference>
<evidence type="ECO:0000256" key="4">
    <source>
        <dbReference type="ARBA" id="ARBA00023136"/>
    </source>
</evidence>